<dbReference type="EMBL" id="LR877154">
    <property type="protein sequence ID" value="CAD2218288.1"/>
    <property type="molecule type" value="Genomic_DNA"/>
</dbReference>
<keyword evidence="3" id="KW-0862">Zinc</keyword>
<feature type="domain" description="RanBP2-type" evidence="5">
    <location>
        <begin position="45"/>
        <end position="70"/>
    </location>
</feature>
<accession>A0A7G2CEH4</accession>
<dbReference type="Proteomes" id="UP000515908">
    <property type="component" value="Chromosome 10"/>
</dbReference>
<proteinExistence type="predicted"/>
<protein>
    <recommendedName>
        <fullName evidence="5">RanBP2-type domain-containing protein</fullName>
    </recommendedName>
</protein>
<name>A0A7G2CEH4_9TRYP</name>
<dbReference type="OrthoDB" id="262731at2759"/>
<dbReference type="AlphaFoldDB" id="A0A7G2CEH4"/>
<dbReference type="SMART" id="SM00547">
    <property type="entry name" value="ZnF_RBZ"/>
    <property type="match status" value="1"/>
</dbReference>
<keyword evidence="7" id="KW-1185">Reference proteome</keyword>
<reference evidence="6 7" key="1">
    <citation type="submission" date="2020-08" db="EMBL/GenBank/DDBJ databases">
        <authorList>
            <person name="Newling K."/>
            <person name="Davey J."/>
            <person name="Forrester S."/>
        </authorList>
    </citation>
    <scope>NUCLEOTIDE SEQUENCE [LARGE SCALE GENOMIC DNA]</scope>
    <source>
        <strain evidence="7">Crithidia deanei Carvalho (ATCC PRA-265)</strain>
    </source>
</reference>
<organism evidence="6 7">
    <name type="scientific">Angomonas deanei</name>
    <dbReference type="NCBI Taxonomy" id="59799"/>
    <lineage>
        <taxon>Eukaryota</taxon>
        <taxon>Discoba</taxon>
        <taxon>Euglenozoa</taxon>
        <taxon>Kinetoplastea</taxon>
        <taxon>Metakinetoplastina</taxon>
        <taxon>Trypanosomatida</taxon>
        <taxon>Trypanosomatidae</taxon>
        <taxon>Strigomonadinae</taxon>
        <taxon>Angomonas</taxon>
    </lineage>
</organism>
<evidence type="ECO:0000256" key="4">
    <source>
        <dbReference type="PROSITE-ProRule" id="PRU00322"/>
    </source>
</evidence>
<keyword evidence="1" id="KW-0479">Metal-binding</keyword>
<dbReference type="GO" id="GO:0008270">
    <property type="term" value="F:zinc ion binding"/>
    <property type="evidence" value="ECO:0007669"/>
    <property type="project" value="UniProtKB-KW"/>
</dbReference>
<dbReference type="PROSITE" id="PS50199">
    <property type="entry name" value="ZF_RANBP2_2"/>
    <property type="match status" value="1"/>
</dbReference>
<gene>
    <name evidence="6" type="ORF">ADEAN_000577600</name>
</gene>
<dbReference type="InterPro" id="IPR001876">
    <property type="entry name" value="Znf_RanBP2"/>
</dbReference>
<keyword evidence="2 4" id="KW-0863">Zinc-finger</keyword>
<evidence type="ECO:0000313" key="6">
    <source>
        <dbReference type="EMBL" id="CAD2218288.1"/>
    </source>
</evidence>
<dbReference type="SUPFAM" id="SSF90209">
    <property type="entry name" value="Ran binding protein zinc finger-like"/>
    <property type="match status" value="1"/>
</dbReference>
<evidence type="ECO:0000313" key="7">
    <source>
        <dbReference type="Proteomes" id="UP000515908"/>
    </source>
</evidence>
<dbReference type="PROSITE" id="PS01358">
    <property type="entry name" value="ZF_RANBP2_1"/>
    <property type="match status" value="1"/>
</dbReference>
<evidence type="ECO:0000256" key="1">
    <source>
        <dbReference type="ARBA" id="ARBA00022723"/>
    </source>
</evidence>
<evidence type="ECO:0000256" key="3">
    <source>
        <dbReference type="ARBA" id="ARBA00022833"/>
    </source>
</evidence>
<evidence type="ECO:0000256" key="2">
    <source>
        <dbReference type="ARBA" id="ARBA00022771"/>
    </source>
</evidence>
<dbReference type="Gene3D" id="4.10.1060.10">
    <property type="entry name" value="Zinc finger, RanBP2-type"/>
    <property type="match status" value="1"/>
</dbReference>
<dbReference type="InterPro" id="IPR036443">
    <property type="entry name" value="Znf_RanBP2_sf"/>
</dbReference>
<evidence type="ECO:0000259" key="5">
    <source>
        <dbReference type="PROSITE" id="PS50199"/>
    </source>
</evidence>
<dbReference type="VEuPathDB" id="TriTrypDB:ADEAN_000577600"/>
<sequence length="115" mass="12621">MRSINIQSKKVAFKEVTAQDIIPISPKERPGTMSSTSKPTSLAFTAEVWPCPVCNYLNAPSAKKCASCDTLHIVTAHHVNPNGENGLTKKKPHKTNIGDTITLAEIEQYCKKEKL</sequence>